<dbReference type="PANTHER" id="PTHR11042">
    <property type="entry name" value="EUKARYOTIC TRANSLATION INITIATION FACTOR 2-ALPHA KINASE EIF2-ALPHA KINASE -RELATED"/>
    <property type="match status" value="1"/>
</dbReference>
<dbReference type="SUPFAM" id="SSF56112">
    <property type="entry name" value="Protein kinase-like (PK-like)"/>
    <property type="match status" value="1"/>
</dbReference>
<dbReference type="Gene3D" id="1.10.510.10">
    <property type="entry name" value="Transferase(Phosphotransferase) domain 1"/>
    <property type="match status" value="1"/>
</dbReference>
<dbReference type="GO" id="GO:0005634">
    <property type="term" value="C:nucleus"/>
    <property type="evidence" value="ECO:0007669"/>
    <property type="project" value="TreeGrafter"/>
</dbReference>
<dbReference type="InterPro" id="IPR011009">
    <property type="entry name" value="Kinase-like_dom_sf"/>
</dbReference>
<dbReference type="PANTHER" id="PTHR11042:SF91">
    <property type="entry name" value="EUKARYOTIC TRANSLATION INITIATION FACTOR 2-ALPHA KINASE"/>
    <property type="match status" value="1"/>
</dbReference>
<dbReference type="GO" id="GO:0005737">
    <property type="term" value="C:cytoplasm"/>
    <property type="evidence" value="ECO:0007669"/>
    <property type="project" value="TreeGrafter"/>
</dbReference>
<protein>
    <recommendedName>
        <fullName evidence="5">Protein kinase domain-containing protein</fullName>
    </recommendedName>
</protein>
<evidence type="ECO:0000313" key="7">
    <source>
        <dbReference type="Proteomes" id="UP001432027"/>
    </source>
</evidence>
<dbReference type="Gene3D" id="3.30.200.20">
    <property type="entry name" value="Phosphorylase Kinase, domain 1"/>
    <property type="match status" value="1"/>
</dbReference>
<dbReference type="PROSITE" id="PS50011">
    <property type="entry name" value="PROTEIN_KINASE_DOM"/>
    <property type="match status" value="1"/>
</dbReference>
<dbReference type="GO" id="GO:0004694">
    <property type="term" value="F:eukaryotic translation initiation factor 2alpha kinase activity"/>
    <property type="evidence" value="ECO:0007669"/>
    <property type="project" value="TreeGrafter"/>
</dbReference>
<keyword evidence="3" id="KW-0418">Kinase</keyword>
<evidence type="ECO:0000256" key="2">
    <source>
        <dbReference type="ARBA" id="ARBA00022741"/>
    </source>
</evidence>
<dbReference type="InterPro" id="IPR050339">
    <property type="entry name" value="CC_SR_Kinase"/>
</dbReference>
<evidence type="ECO:0000259" key="5">
    <source>
        <dbReference type="PROSITE" id="PS50011"/>
    </source>
</evidence>
<keyword evidence="4" id="KW-0067">ATP-binding</keyword>
<proteinExistence type="predicted"/>
<sequence>MTAKVLRDIRTISQLDHPGIVRCYATWLETSPEGWQNNLYQDCAFVYIQLQWCEHTLEAWLAQNQTISSRPFSRMLEWFKPMICAVSYLHRKNIIQGDFQPSNIMFVDEDRLKISDIDVMAELEGDTKNEASLKRSPERFKSLPNNSKTDIFSLGLILAQLSDIIPMDQLEKV</sequence>
<evidence type="ECO:0000313" key="6">
    <source>
        <dbReference type="EMBL" id="GMS86370.1"/>
    </source>
</evidence>
<dbReference type="AlphaFoldDB" id="A0AAV5T200"/>
<reference evidence="6" key="1">
    <citation type="submission" date="2023-10" db="EMBL/GenBank/DDBJ databases">
        <title>Genome assembly of Pristionchus species.</title>
        <authorList>
            <person name="Yoshida K."/>
            <person name="Sommer R.J."/>
        </authorList>
    </citation>
    <scope>NUCLEOTIDE SEQUENCE</scope>
    <source>
        <strain evidence="6">RS0144</strain>
    </source>
</reference>
<feature type="non-terminal residue" evidence="6">
    <location>
        <position position="173"/>
    </location>
</feature>
<dbReference type="EMBL" id="BTSX01000002">
    <property type="protein sequence ID" value="GMS86370.1"/>
    <property type="molecule type" value="Genomic_DNA"/>
</dbReference>
<dbReference type="Pfam" id="PF00069">
    <property type="entry name" value="Pkinase"/>
    <property type="match status" value="1"/>
</dbReference>
<keyword evidence="1" id="KW-0808">Transferase</keyword>
<dbReference type="GO" id="GO:0005524">
    <property type="term" value="F:ATP binding"/>
    <property type="evidence" value="ECO:0007669"/>
    <property type="project" value="UniProtKB-KW"/>
</dbReference>
<comment type="caution">
    <text evidence="6">The sequence shown here is derived from an EMBL/GenBank/DDBJ whole genome shotgun (WGS) entry which is preliminary data.</text>
</comment>
<accession>A0AAV5T200</accession>
<organism evidence="6 7">
    <name type="scientific">Pristionchus entomophagus</name>
    <dbReference type="NCBI Taxonomy" id="358040"/>
    <lineage>
        <taxon>Eukaryota</taxon>
        <taxon>Metazoa</taxon>
        <taxon>Ecdysozoa</taxon>
        <taxon>Nematoda</taxon>
        <taxon>Chromadorea</taxon>
        <taxon>Rhabditida</taxon>
        <taxon>Rhabditina</taxon>
        <taxon>Diplogasteromorpha</taxon>
        <taxon>Diplogasteroidea</taxon>
        <taxon>Neodiplogasteridae</taxon>
        <taxon>Pristionchus</taxon>
    </lineage>
</organism>
<dbReference type="Proteomes" id="UP001432027">
    <property type="component" value="Unassembled WGS sequence"/>
</dbReference>
<evidence type="ECO:0000256" key="1">
    <source>
        <dbReference type="ARBA" id="ARBA00022679"/>
    </source>
</evidence>
<name>A0AAV5T200_9BILA</name>
<evidence type="ECO:0000256" key="4">
    <source>
        <dbReference type="ARBA" id="ARBA00022840"/>
    </source>
</evidence>
<dbReference type="InterPro" id="IPR000719">
    <property type="entry name" value="Prot_kinase_dom"/>
</dbReference>
<evidence type="ECO:0000256" key="3">
    <source>
        <dbReference type="ARBA" id="ARBA00022777"/>
    </source>
</evidence>
<keyword evidence="7" id="KW-1185">Reference proteome</keyword>
<keyword evidence="2" id="KW-0547">Nucleotide-binding</keyword>
<feature type="domain" description="Protein kinase" evidence="5">
    <location>
        <begin position="1"/>
        <end position="173"/>
    </location>
</feature>
<gene>
    <name evidence="6" type="ORF">PENTCL1PPCAC_8545</name>
</gene>